<evidence type="ECO:0000313" key="3">
    <source>
        <dbReference type="EMBL" id="KAG7346498.1"/>
    </source>
</evidence>
<sequence>MYGENAQRRRRRGGESMMQHRNTGGLLCLLYLFVSSSDAFLSNNSQKSCYRGILLQSTAAPLRQEASSFQSLEDFNAHLERIAEKCGSYKEPVIARAAECQKLWEEEKEHADAGSRSFQPDLSSFETMLTAWSKCTQTLAKSRRDHIELPMDSSSDGISINVYTPLDAVKRATALLLAHPEPGLSSYNIIMDAWSKSRVAEAPDANERLLRRMMEDKTVEPDTNSYNLLLDAWANSNRENSLEKVTQIYKHMENLREEGNTSVSPSIRTINAVLHAHAKHAALLTKQNDFDEAHRCAAAALEILREAQRRYEETNDPEWQPDVASYTSCIDVHSRCGSYKASRTAQDLLEELKGLYAKTNNGNYKPNFRTYTSVVTAWSRTRSDVSPKRVEELMEEMAKAPATKPNARTYTAAIQCWARARDPLKAKQVLKLLMEMREEYQKTGSKDIQPTTVTYNNAIDACARCQGNEQQKTEALKIAFAILKTVELDESCSPDNNTYSTLLRAVTFLMPSGDARNKVCLSVFDKAKKQGLVDFMAVKNLRRAVDVSTMIRALEGNADRNGSFVYPDLPPSWSRNCS</sequence>
<accession>A0A9K3PGG7</accession>
<feature type="signal peptide" evidence="2">
    <location>
        <begin position="1"/>
        <end position="39"/>
    </location>
</feature>
<dbReference type="InterPro" id="IPR051222">
    <property type="entry name" value="PPR/CCM1_RNA-binding"/>
</dbReference>
<organism evidence="3 4">
    <name type="scientific">Nitzschia inconspicua</name>
    <dbReference type="NCBI Taxonomy" id="303405"/>
    <lineage>
        <taxon>Eukaryota</taxon>
        <taxon>Sar</taxon>
        <taxon>Stramenopiles</taxon>
        <taxon>Ochrophyta</taxon>
        <taxon>Bacillariophyta</taxon>
        <taxon>Bacillariophyceae</taxon>
        <taxon>Bacillariophycidae</taxon>
        <taxon>Bacillariales</taxon>
        <taxon>Bacillariaceae</taxon>
        <taxon>Nitzschia</taxon>
    </lineage>
</organism>
<dbReference type="Pfam" id="PF13812">
    <property type="entry name" value="PPR_3"/>
    <property type="match status" value="1"/>
</dbReference>
<evidence type="ECO:0000256" key="1">
    <source>
        <dbReference type="ARBA" id="ARBA00022737"/>
    </source>
</evidence>
<gene>
    <name evidence="3" type="ORF">IV203_005566</name>
</gene>
<keyword evidence="1" id="KW-0677">Repeat</keyword>
<dbReference type="InterPro" id="IPR002885">
    <property type="entry name" value="PPR_rpt"/>
</dbReference>
<dbReference type="PANTHER" id="PTHR47942">
    <property type="entry name" value="TETRATRICOPEPTIDE REPEAT (TPR)-LIKE SUPERFAMILY PROTEIN-RELATED"/>
    <property type="match status" value="1"/>
</dbReference>
<dbReference type="EMBL" id="JAGRRH010000021">
    <property type="protein sequence ID" value="KAG7346498.1"/>
    <property type="molecule type" value="Genomic_DNA"/>
</dbReference>
<dbReference type="PANTHER" id="PTHR47942:SF63">
    <property type="entry name" value="PENTATRICOPEPTIDE REPEAT-CONTAINING PROTEIN"/>
    <property type="match status" value="1"/>
</dbReference>
<protein>
    <submittedName>
        <fullName evidence="3">PPR: pentatricopeptide repeat domain containing protein</fullName>
    </submittedName>
</protein>
<dbReference type="Proteomes" id="UP000693970">
    <property type="component" value="Unassembled WGS sequence"/>
</dbReference>
<keyword evidence="4" id="KW-1185">Reference proteome</keyword>
<evidence type="ECO:0000313" key="4">
    <source>
        <dbReference type="Proteomes" id="UP000693970"/>
    </source>
</evidence>
<name>A0A9K3PGG7_9STRA</name>
<evidence type="ECO:0000256" key="2">
    <source>
        <dbReference type="SAM" id="SignalP"/>
    </source>
</evidence>
<feature type="chain" id="PRO_5039900943" evidence="2">
    <location>
        <begin position="40"/>
        <end position="578"/>
    </location>
</feature>
<proteinExistence type="predicted"/>
<dbReference type="AlphaFoldDB" id="A0A9K3PGG7"/>
<reference evidence="3" key="2">
    <citation type="submission" date="2021-04" db="EMBL/GenBank/DDBJ databases">
        <authorList>
            <person name="Podell S."/>
        </authorList>
    </citation>
    <scope>NUCLEOTIDE SEQUENCE</scope>
    <source>
        <strain evidence="3">Hildebrandi</strain>
    </source>
</reference>
<comment type="caution">
    <text evidence="3">The sequence shown here is derived from an EMBL/GenBank/DDBJ whole genome shotgun (WGS) entry which is preliminary data.</text>
</comment>
<keyword evidence="2" id="KW-0732">Signal</keyword>
<dbReference type="OrthoDB" id="822380at2759"/>
<reference evidence="3" key="1">
    <citation type="journal article" date="2021" name="Sci. Rep.">
        <title>Diploid genomic architecture of Nitzschia inconspicua, an elite biomass production diatom.</title>
        <authorList>
            <person name="Oliver A."/>
            <person name="Podell S."/>
            <person name="Pinowska A."/>
            <person name="Traller J.C."/>
            <person name="Smith S.R."/>
            <person name="McClure R."/>
            <person name="Beliaev A."/>
            <person name="Bohutskyi P."/>
            <person name="Hill E.A."/>
            <person name="Rabines A."/>
            <person name="Zheng H."/>
            <person name="Allen L.Z."/>
            <person name="Kuo A."/>
            <person name="Grigoriev I.V."/>
            <person name="Allen A.E."/>
            <person name="Hazlebeck D."/>
            <person name="Allen E.E."/>
        </authorList>
    </citation>
    <scope>NUCLEOTIDE SEQUENCE</scope>
    <source>
        <strain evidence="3">Hildebrandi</strain>
    </source>
</reference>